<keyword evidence="2" id="KW-0547">Nucleotide-binding</keyword>
<feature type="compositionally biased region" description="Basic residues" evidence="5">
    <location>
        <begin position="26"/>
        <end position="35"/>
    </location>
</feature>
<evidence type="ECO:0000256" key="2">
    <source>
        <dbReference type="ARBA" id="ARBA00022741"/>
    </source>
</evidence>
<feature type="compositionally biased region" description="Polar residues" evidence="5">
    <location>
        <begin position="103"/>
        <end position="122"/>
    </location>
</feature>
<evidence type="ECO:0000256" key="5">
    <source>
        <dbReference type="SAM" id="MobiDB-lite"/>
    </source>
</evidence>
<dbReference type="CDD" id="cd04178">
    <property type="entry name" value="Nucleostemin_like"/>
    <property type="match status" value="1"/>
</dbReference>
<dbReference type="InterPro" id="IPR014813">
    <property type="entry name" value="Gnl3_N_dom"/>
</dbReference>
<feature type="domain" description="CP-type G" evidence="6">
    <location>
        <begin position="133"/>
        <end position="317"/>
    </location>
</feature>
<dbReference type="EMBL" id="JASCZI010030242">
    <property type="protein sequence ID" value="MED6119598.1"/>
    <property type="molecule type" value="Genomic_DNA"/>
</dbReference>
<feature type="compositionally biased region" description="Basic and acidic residues" evidence="5">
    <location>
        <begin position="506"/>
        <end position="525"/>
    </location>
</feature>
<feature type="compositionally biased region" description="Acidic residues" evidence="5">
    <location>
        <begin position="496"/>
        <end position="505"/>
    </location>
</feature>
<sequence length="593" mass="66532">MVKKSKKSKSKRVPLKKKYKIIRKVKEHHKKKAKEAKKLGVNGKKKVEKDPGIPNDWPFKEQELKALEARRARAIEELEQKKAERKERARKRKLGLPEDGDVSQMTETASEGQAQAIGTASGKNRDNSDKAFYKELVKVVEASDVILEVLDARDPLGTRCTNMEKMVMSSGPDKRLVLLLNKIDLVPREAVEKWLKYLREELPAVAFKCSTQEQRSKLGWKSSKASKPSNILQTSDCLGADTLIKVLKNYTRSHEIKKTITVGVIGLPNVGKSSLINSLKRAHVVNVGATPGLTRSMQEVQLDKNIKLLDCPGVVMLKSLENDASVALRNCKRIEKLDDPISPVKEILNRCPSRLMVTLYKIPSFDSVDDFLQKVASVRGKLKKGGVADVEAAARIILHDWNEGKIPYYTMPPVRDEGEISEAQIVSEFGKEFNIDEVYSSETSFIGSLKSADDFNPVEVPSSGPLKFNESMLEDDMAPEPSNQVEQEPENPAGNDVDESMECQEEGNKNKGKSASDRQNEKLYETEGMLNTKLQRAEKKRRKKANKATSDDMDDDYDFKVDYFKKDTSMGDGDNDEDQIKIEVPMSGILDNE</sequence>
<organism evidence="7 8">
    <name type="scientific">Stylosanthes scabra</name>
    <dbReference type="NCBI Taxonomy" id="79078"/>
    <lineage>
        <taxon>Eukaryota</taxon>
        <taxon>Viridiplantae</taxon>
        <taxon>Streptophyta</taxon>
        <taxon>Embryophyta</taxon>
        <taxon>Tracheophyta</taxon>
        <taxon>Spermatophyta</taxon>
        <taxon>Magnoliopsida</taxon>
        <taxon>eudicotyledons</taxon>
        <taxon>Gunneridae</taxon>
        <taxon>Pentapetalae</taxon>
        <taxon>rosids</taxon>
        <taxon>fabids</taxon>
        <taxon>Fabales</taxon>
        <taxon>Fabaceae</taxon>
        <taxon>Papilionoideae</taxon>
        <taxon>50 kb inversion clade</taxon>
        <taxon>dalbergioids sensu lato</taxon>
        <taxon>Dalbergieae</taxon>
        <taxon>Pterocarpus clade</taxon>
        <taxon>Stylosanthes</taxon>
    </lineage>
</organism>
<evidence type="ECO:0000313" key="8">
    <source>
        <dbReference type="Proteomes" id="UP001341840"/>
    </source>
</evidence>
<accession>A0ABU6R644</accession>
<dbReference type="PANTHER" id="PTHR11089">
    <property type="entry name" value="GTP-BINDING PROTEIN-RELATED"/>
    <property type="match status" value="1"/>
</dbReference>
<comment type="subcellular location">
    <subcellularLocation>
        <location evidence="1">Nucleus</location>
    </subcellularLocation>
</comment>
<dbReference type="Pfam" id="PF08701">
    <property type="entry name" value="GN3L_Grn1"/>
    <property type="match status" value="1"/>
</dbReference>
<gene>
    <name evidence="7" type="primary">NSN1_1</name>
    <name evidence="7" type="ORF">PIB30_013235</name>
</gene>
<feature type="region of interest" description="Disordered" evidence="5">
    <location>
        <begin position="26"/>
        <end position="59"/>
    </location>
</feature>
<keyword evidence="8" id="KW-1185">Reference proteome</keyword>
<dbReference type="SUPFAM" id="SSF52540">
    <property type="entry name" value="P-loop containing nucleoside triphosphate hydrolases"/>
    <property type="match status" value="1"/>
</dbReference>
<keyword evidence="4" id="KW-0539">Nucleus</keyword>
<name>A0ABU6R644_9FABA</name>
<dbReference type="InterPro" id="IPR023179">
    <property type="entry name" value="GTP-bd_ortho_bundle_sf"/>
</dbReference>
<dbReference type="PROSITE" id="PS51721">
    <property type="entry name" value="G_CP"/>
    <property type="match status" value="1"/>
</dbReference>
<dbReference type="Gene3D" id="3.40.50.300">
    <property type="entry name" value="P-loop containing nucleotide triphosphate hydrolases"/>
    <property type="match status" value="1"/>
</dbReference>
<evidence type="ECO:0000256" key="3">
    <source>
        <dbReference type="ARBA" id="ARBA00023134"/>
    </source>
</evidence>
<dbReference type="Gene3D" id="1.10.1580.10">
    <property type="match status" value="1"/>
</dbReference>
<evidence type="ECO:0000256" key="4">
    <source>
        <dbReference type="ARBA" id="ARBA00023242"/>
    </source>
</evidence>
<feature type="region of interest" description="Disordered" evidence="5">
    <location>
        <begin position="476"/>
        <end position="557"/>
    </location>
</feature>
<feature type="region of interest" description="Disordered" evidence="5">
    <location>
        <begin position="82"/>
        <end position="124"/>
    </location>
</feature>
<evidence type="ECO:0000313" key="7">
    <source>
        <dbReference type="EMBL" id="MED6119598.1"/>
    </source>
</evidence>
<proteinExistence type="predicted"/>
<dbReference type="Proteomes" id="UP001341840">
    <property type="component" value="Unassembled WGS sequence"/>
</dbReference>
<dbReference type="InterPro" id="IPR030378">
    <property type="entry name" value="G_CP_dom"/>
</dbReference>
<keyword evidence="3" id="KW-0342">GTP-binding</keyword>
<dbReference type="InterPro" id="IPR050755">
    <property type="entry name" value="TRAFAC_YlqF/YawG_RiboMat"/>
</dbReference>
<protein>
    <submittedName>
        <fullName evidence="7">Guanine nucleotide-binding protein-like nsn1</fullName>
    </submittedName>
</protein>
<dbReference type="InterPro" id="IPR027417">
    <property type="entry name" value="P-loop_NTPase"/>
</dbReference>
<evidence type="ECO:0000256" key="1">
    <source>
        <dbReference type="ARBA" id="ARBA00004123"/>
    </source>
</evidence>
<evidence type="ECO:0000259" key="6">
    <source>
        <dbReference type="PROSITE" id="PS51721"/>
    </source>
</evidence>
<dbReference type="PRINTS" id="PR00326">
    <property type="entry name" value="GTP1OBG"/>
</dbReference>
<comment type="caution">
    <text evidence="7">The sequence shown here is derived from an EMBL/GenBank/DDBJ whole genome shotgun (WGS) entry which is preliminary data.</text>
</comment>
<dbReference type="PANTHER" id="PTHR11089:SF30">
    <property type="entry name" value="GUANINE NUCLEOTIDE-BINDING PROTEIN-LIKE 3 HOMOLOG"/>
    <property type="match status" value="1"/>
</dbReference>
<dbReference type="Pfam" id="PF01926">
    <property type="entry name" value="MMR_HSR1"/>
    <property type="match status" value="1"/>
</dbReference>
<dbReference type="InterPro" id="IPR006073">
    <property type="entry name" value="GTP-bd"/>
</dbReference>
<reference evidence="7 8" key="1">
    <citation type="journal article" date="2023" name="Plants (Basel)">
        <title>Bridging the Gap: Combining Genomics and Transcriptomics Approaches to Understand Stylosanthes scabra, an Orphan Legume from the Brazilian Caatinga.</title>
        <authorList>
            <person name="Ferreira-Neto J.R.C."/>
            <person name="da Silva M.D."/>
            <person name="Binneck E."/>
            <person name="de Melo N.F."/>
            <person name="da Silva R.H."/>
            <person name="de Melo A.L.T.M."/>
            <person name="Pandolfi V."/>
            <person name="Bustamante F.O."/>
            <person name="Brasileiro-Vidal A.C."/>
            <person name="Benko-Iseppon A.M."/>
        </authorList>
    </citation>
    <scope>NUCLEOTIDE SEQUENCE [LARGE SCALE GENOMIC DNA]</scope>
    <source>
        <tissue evidence="7">Leaves</tissue>
    </source>
</reference>